<keyword evidence="3" id="KW-1185">Reference proteome</keyword>
<reference evidence="2" key="1">
    <citation type="submission" date="2023-10" db="EMBL/GenBank/DDBJ databases">
        <authorList>
            <person name="Chen Y."/>
            <person name="Shah S."/>
            <person name="Dougan E. K."/>
            <person name="Thang M."/>
            <person name="Chan C."/>
        </authorList>
    </citation>
    <scope>NUCLEOTIDE SEQUENCE [LARGE SCALE GENOMIC DNA]</scope>
</reference>
<feature type="region of interest" description="Disordered" evidence="1">
    <location>
        <begin position="553"/>
        <end position="584"/>
    </location>
</feature>
<evidence type="ECO:0000313" key="3">
    <source>
        <dbReference type="Proteomes" id="UP001189429"/>
    </source>
</evidence>
<dbReference type="Proteomes" id="UP001189429">
    <property type="component" value="Unassembled WGS sequence"/>
</dbReference>
<feature type="non-terminal residue" evidence="2">
    <location>
        <position position="1446"/>
    </location>
</feature>
<dbReference type="EMBL" id="CAUYUJ010022439">
    <property type="protein sequence ID" value="CAK0910664.1"/>
    <property type="molecule type" value="Genomic_DNA"/>
</dbReference>
<protein>
    <submittedName>
        <fullName evidence="2">Uncharacterized protein</fullName>
    </submittedName>
</protein>
<feature type="non-terminal residue" evidence="2">
    <location>
        <position position="1"/>
    </location>
</feature>
<sequence length="1446" mass="150473">MEVLHTAVWELLRGAGHAAGAGVIAYSSSAGVKCPPYACSCEPRITCPGGHSSESTVTGLTLPGTLALAVVSAAAGACCVVLTLRHSGAGAQLAVDPPPAPGVFVTPIASLEDIGTKQYLASLGISPGDFILERYDIPGPEVWHERMVLIASPHRTDLTILTPDGDCYEEQLFAAGAPGADIAAWLPSIGGAMGAGNPATGASHIHRFRAVPAPATCDALRTAAEGRLGLPPGPRAVPNLAGRAGVGALGAGAGAAGAGAPAAGAVAGAPAAALPAVAPGVALGAGLGAGAAAGAAPAVGGVLVAPPVAPAVVAAAPAPAAPMAVAAPAAPGAGVGGLAGLAAVLGGPPAAAPPLAAPAAVPGAGGGAAVAPAAPAAAADVRVLAVSYDVLGQRHRAFREAALAMVEHPWPDWPVKGPRTCRWVFRFMETNGGTPLGRHARWRTEARLHASEYGVAEHERACRLIEFMTIYDQLNVVDLASGELLARVVQLHEERYRERLAPETKDDNLDTHLILGCDLVRGNICVSPQLAEHLKEELAKEWAVERRKAREERALASKGKKGNKKGAPSPLSTQFCGSSPSGGRQRDQLFLLRPRGLGAAGLGEPFEGSPLYESGGPTRPYARDSVSWPSAGQHAVPLQGLLITSDTSWLEDWHLNALRPAADAVSFLRGACPRGPRLRPILTGSPSLYSDFLSQLWRRDMLTFVAHDPSVKCLGAFCVAKKDGSLRRIFGTRTATCYFTGAPSSRLPTASAFSNLEGEGGRCLVAAGDAASAVYQMRMPSGQERNFRPPPIDSSFLRAAGVPDLPDGAVQGCIAVAPMGSSWSMHLCQRALRAAIDRAGVPSSLTIEDGRPAVSLSQPTDVGSAGCVDNYLAVGANTIRVDAVVDQVFEPLQCVGIHVRDAERASGDCAFLGLELRAGRRLSVKGRNVWRLRYAAEEVLRRTKVSGHPLRILPGHITWTSLFRREALALLNSAYASVEVNDAAIQELWPAVCGRCGGCGVSCRCWRATCRPPGAAASRARAPAGSGWACAAAGRRALRWLGSGASAGGGATSLAAALVESFAPCGALSLLELAAARPVTQARYLTLLSVFLAFCSAFRLDWSSMAEPDGATTAYWNRVLLNAGVPGMGAPSSAAPARFTPGLVGVWGLMPGEPNLRDASMHFDLGPVVLTTFAALMAVAVATQSLWALAVMQGWAVFSRCADALKQGPHGPTPYSLRHRGASHDTLALRRPLEGAQRHGQWAVPPSRKRYAKETHLLAQLAQVLCWALHLETVVEEHSARILEHCFDAEALQTLLGPAAARRGPARLTAAAVPLLRLLATQLRLATRRRHQAFLELFAGCGRVSAELRALGRGCVALDLASGADGNHLGRHFELMIAGWLEAGIVAGIFLGTPCATWSRANRFPIRSTESPMSIPVLATAQQARLQLCSDTFNFSCRIISLCKAL</sequence>
<gene>
    <name evidence="2" type="ORF">PCOR1329_LOCUS84786</name>
</gene>
<feature type="compositionally biased region" description="Polar residues" evidence="1">
    <location>
        <begin position="570"/>
        <end position="582"/>
    </location>
</feature>
<name>A0ABN9YCZ9_9DINO</name>
<accession>A0ABN9YCZ9</accession>
<proteinExistence type="predicted"/>
<evidence type="ECO:0000256" key="1">
    <source>
        <dbReference type="SAM" id="MobiDB-lite"/>
    </source>
</evidence>
<evidence type="ECO:0000313" key="2">
    <source>
        <dbReference type="EMBL" id="CAK0910664.1"/>
    </source>
</evidence>
<organism evidence="2 3">
    <name type="scientific">Prorocentrum cordatum</name>
    <dbReference type="NCBI Taxonomy" id="2364126"/>
    <lineage>
        <taxon>Eukaryota</taxon>
        <taxon>Sar</taxon>
        <taxon>Alveolata</taxon>
        <taxon>Dinophyceae</taxon>
        <taxon>Prorocentrales</taxon>
        <taxon>Prorocentraceae</taxon>
        <taxon>Prorocentrum</taxon>
    </lineage>
</organism>
<comment type="caution">
    <text evidence="2">The sequence shown here is derived from an EMBL/GenBank/DDBJ whole genome shotgun (WGS) entry which is preliminary data.</text>
</comment>